<dbReference type="InterPro" id="IPR045249">
    <property type="entry name" value="HARBI1-like"/>
</dbReference>
<evidence type="ECO:0000256" key="1">
    <source>
        <dbReference type="ARBA" id="ARBA00001968"/>
    </source>
</evidence>
<dbReference type="InterPro" id="IPR058353">
    <property type="entry name" value="DUF8040"/>
</dbReference>
<dbReference type="GO" id="GO:0004518">
    <property type="term" value="F:nuclease activity"/>
    <property type="evidence" value="ECO:0007669"/>
    <property type="project" value="UniProtKB-KW"/>
</dbReference>
<keyword evidence="11" id="KW-1185">Reference proteome</keyword>
<proteinExistence type="inferred from homology"/>
<reference evidence="10" key="1">
    <citation type="submission" date="2020-04" db="EMBL/GenBank/DDBJ databases">
        <authorList>
            <person name="Alioto T."/>
            <person name="Alioto T."/>
            <person name="Gomez Garrido J."/>
        </authorList>
    </citation>
    <scope>NUCLEOTIDE SEQUENCE</scope>
    <source>
        <strain evidence="10">A484AB</strain>
    </source>
</reference>
<evidence type="ECO:0000256" key="3">
    <source>
        <dbReference type="ARBA" id="ARBA00006958"/>
    </source>
</evidence>
<keyword evidence="4" id="KW-0540">Nuclease</keyword>
<organism evidence="10 11">
    <name type="scientific">Paramuricea clavata</name>
    <name type="common">Red gorgonian</name>
    <name type="synonym">Violescent sea-whip</name>
    <dbReference type="NCBI Taxonomy" id="317549"/>
    <lineage>
        <taxon>Eukaryota</taxon>
        <taxon>Metazoa</taxon>
        <taxon>Cnidaria</taxon>
        <taxon>Anthozoa</taxon>
        <taxon>Octocorallia</taxon>
        <taxon>Malacalcyonacea</taxon>
        <taxon>Plexauridae</taxon>
        <taxon>Paramuricea</taxon>
    </lineage>
</organism>
<evidence type="ECO:0000256" key="4">
    <source>
        <dbReference type="ARBA" id="ARBA00022722"/>
    </source>
</evidence>
<evidence type="ECO:0000259" key="9">
    <source>
        <dbReference type="Pfam" id="PF26138"/>
    </source>
</evidence>
<sequence length="241" mass="27205">MLNGVCLDSDWKDNFRMSRCNFEKLCDDLRPLLERHTTRMRKPLSVETQVAVTLYYLADEGRYRKIANAFGLSRSSISIAVRKVCASITEYLGPRYIKLPANEHEVQDLVSKFYQFHGFPQCIVAVDGTHVAIKEPTENASDFINRKGYTSINVQAACDYNYRFIDVVVKWPGSVHDARIFKNSTLIAKLRDGTIPSCPKVIVEGETAVPISILGNPAYPLMPYVLKEYANGGTTPTVFWL</sequence>
<evidence type="ECO:0000313" key="10">
    <source>
        <dbReference type="EMBL" id="CAB3998159.1"/>
    </source>
</evidence>
<dbReference type="GO" id="GO:0046872">
    <property type="term" value="F:metal ion binding"/>
    <property type="evidence" value="ECO:0007669"/>
    <property type="project" value="UniProtKB-KW"/>
</dbReference>
<evidence type="ECO:0000313" key="11">
    <source>
        <dbReference type="Proteomes" id="UP001152795"/>
    </source>
</evidence>
<dbReference type="Proteomes" id="UP001152795">
    <property type="component" value="Unassembled WGS sequence"/>
</dbReference>
<dbReference type="OrthoDB" id="5955800at2759"/>
<keyword evidence="6" id="KW-0378">Hydrolase</keyword>
<protein>
    <submittedName>
        <fullName evidence="10">Nuclease HARBI1</fullName>
    </submittedName>
</protein>
<comment type="similarity">
    <text evidence="3">Belongs to the HARBI1 family.</text>
</comment>
<feature type="domain" description="DDE Tnp4" evidence="8">
    <location>
        <begin position="126"/>
        <end position="226"/>
    </location>
</feature>
<evidence type="ECO:0000256" key="7">
    <source>
        <dbReference type="ARBA" id="ARBA00023242"/>
    </source>
</evidence>
<name>A0A7D9DZQ2_PARCT</name>
<dbReference type="EMBL" id="CACRXK020003285">
    <property type="protein sequence ID" value="CAB3998159.1"/>
    <property type="molecule type" value="Genomic_DNA"/>
</dbReference>
<gene>
    <name evidence="10" type="ORF">PACLA_8A063968</name>
</gene>
<dbReference type="AlphaFoldDB" id="A0A7D9DZQ2"/>
<feature type="domain" description="DUF8040" evidence="9">
    <location>
        <begin position="11"/>
        <end position="89"/>
    </location>
</feature>
<accession>A0A7D9DZQ2</accession>
<dbReference type="GO" id="GO:0005634">
    <property type="term" value="C:nucleus"/>
    <property type="evidence" value="ECO:0007669"/>
    <property type="project" value="UniProtKB-SubCell"/>
</dbReference>
<dbReference type="PANTHER" id="PTHR22930:SF85">
    <property type="entry name" value="GH03217P-RELATED"/>
    <property type="match status" value="1"/>
</dbReference>
<evidence type="ECO:0000256" key="5">
    <source>
        <dbReference type="ARBA" id="ARBA00022723"/>
    </source>
</evidence>
<dbReference type="Pfam" id="PF26138">
    <property type="entry name" value="DUF8040"/>
    <property type="match status" value="1"/>
</dbReference>
<dbReference type="InterPro" id="IPR027806">
    <property type="entry name" value="HARBI1_dom"/>
</dbReference>
<dbReference type="PANTHER" id="PTHR22930">
    <property type="match status" value="1"/>
</dbReference>
<comment type="cofactor">
    <cofactor evidence="1">
        <name>a divalent metal cation</name>
        <dbReference type="ChEBI" id="CHEBI:60240"/>
    </cofactor>
</comment>
<evidence type="ECO:0000259" key="8">
    <source>
        <dbReference type="Pfam" id="PF13359"/>
    </source>
</evidence>
<dbReference type="Pfam" id="PF13359">
    <property type="entry name" value="DDE_Tnp_4"/>
    <property type="match status" value="1"/>
</dbReference>
<evidence type="ECO:0000256" key="6">
    <source>
        <dbReference type="ARBA" id="ARBA00022801"/>
    </source>
</evidence>
<comment type="subcellular location">
    <subcellularLocation>
        <location evidence="2">Nucleus</location>
    </subcellularLocation>
</comment>
<dbReference type="GO" id="GO:0016787">
    <property type="term" value="F:hydrolase activity"/>
    <property type="evidence" value="ECO:0007669"/>
    <property type="project" value="UniProtKB-KW"/>
</dbReference>
<keyword evidence="5" id="KW-0479">Metal-binding</keyword>
<keyword evidence="7" id="KW-0539">Nucleus</keyword>
<comment type="caution">
    <text evidence="10">The sequence shown here is derived from an EMBL/GenBank/DDBJ whole genome shotgun (WGS) entry which is preliminary data.</text>
</comment>
<evidence type="ECO:0000256" key="2">
    <source>
        <dbReference type="ARBA" id="ARBA00004123"/>
    </source>
</evidence>